<organism evidence="2 3">
    <name type="scientific">Pseudopithomyces chartarum</name>
    <dbReference type="NCBI Taxonomy" id="1892770"/>
    <lineage>
        <taxon>Eukaryota</taxon>
        <taxon>Fungi</taxon>
        <taxon>Dikarya</taxon>
        <taxon>Ascomycota</taxon>
        <taxon>Pezizomycotina</taxon>
        <taxon>Dothideomycetes</taxon>
        <taxon>Pleosporomycetidae</taxon>
        <taxon>Pleosporales</taxon>
        <taxon>Massarineae</taxon>
        <taxon>Didymosphaeriaceae</taxon>
        <taxon>Pseudopithomyces</taxon>
    </lineage>
</organism>
<name>A0AAN6LR62_9PLEO</name>
<comment type="caution">
    <text evidence="2">The sequence shown here is derived from an EMBL/GenBank/DDBJ whole genome shotgun (WGS) entry which is preliminary data.</text>
</comment>
<gene>
    <name evidence="2" type="ORF">GRF29_185g247903</name>
</gene>
<evidence type="ECO:0000313" key="2">
    <source>
        <dbReference type="EMBL" id="KAK3201240.1"/>
    </source>
</evidence>
<dbReference type="Proteomes" id="UP001280581">
    <property type="component" value="Unassembled WGS sequence"/>
</dbReference>
<evidence type="ECO:0000256" key="1">
    <source>
        <dbReference type="SAM" id="MobiDB-lite"/>
    </source>
</evidence>
<protein>
    <submittedName>
        <fullName evidence="2">Uncharacterized protein</fullName>
    </submittedName>
</protein>
<dbReference type="AlphaFoldDB" id="A0AAN6LR62"/>
<keyword evidence="3" id="KW-1185">Reference proteome</keyword>
<sequence length="213" mass="23180">MTPQHQRPPTIIAPPPLSILKRSHRRIRLANKDAVLTAGRREIRWNSAAGARGEEKEVLTKMTVHERAFHDVRIIRRIPNQIPQFEFRPTFRRRHTPRNPPIPSEILRPPHRPASIHQRRRRHTQGEYTRPVTPEGHVYGGVGRFLEDGGVDEVVGGGVRDVQGAVVGPGGEVGAEGGGGGETNLGGVGGEVRDGVVAVEGGAYFYDGGGLGC</sequence>
<dbReference type="EMBL" id="WVTA01000016">
    <property type="protein sequence ID" value="KAK3201240.1"/>
    <property type="molecule type" value="Genomic_DNA"/>
</dbReference>
<accession>A0AAN6LR62</accession>
<feature type="region of interest" description="Disordered" evidence="1">
    <location>
        <begin position="92"/>
        <end position="135"/>
    </location>
</feature>
<proteinExistence type="predicted"/>
<reference evidence="2 3" key="1">
    <citation type="submission" date="2021-02" db="EMBL/GenBank/DDBJ databases">
        <title>Genome assembly of Pseudopithomyces chartarum.</title>
        <authorList>
            <person name="Jauregui R."/>
            <person name="Singh J."/>
            <person name="Voisey C."/>
        </authorList>
    </citation>
    <scope>NUCLEOTIDE SEQUENCE [LARGE SCALE GENOMIC DNA]</scope>
    <source>
        <strain evidence="2 3">AGR01</strain>
    </source>
</reference>
<evidence type="ECO:0000313" key="3">
    <source>
        <dbReference type="Proteomes" id="UP001280581"/>
    </source>
</evidence>